<dbReference type="VEuPathDB" id="FungiDB:SPRG_01379"/>
<organism evidence="1 2">
    <name type="scientific">Saprolegnia parasitica (strain CBS 223.65)</name>
    <dbReference type="NCBI Taxonomy" id="695850"/>
    <lineage>
        <taxon>Eukaryota</taxon>
        <taxon>Sar</taxon>
        <taxon>Stramenopiles</taxon>
        <taxon>Oomycota</taxon>
        <taxon>Saprolegniomycetes</taxon>
        <taxon>Saprolegniales</taxon>
        <taxon>Saprolegniaceae</taxon>
        <taxon>Saprolegnia</taxon>
    </lineage>
</organism>
<evidence type="ECO:0000313" key="1">
    <source>
        <dbReference type="EMBL" id="KDO34108.1"/>
    </source>
</evidence>
<reference evidence="1 2" key="1">
    <citation type="journal article" date="2013" name="PLoS Genet.">
        <title>Distinctive expansion of potential virulence genes in the genome of the oomycete fish pathogen Saprolegnia parasitica.</title>
        <authorList>
            <person name="Jiang R.H."/>
            <person name="de Bruijn I."/>
            <person name="Haas B.J."/>
            <person name="Belmonte R."/>
            <person name="Lobach L."/>
            <person name="Christie J."/>
            <person name="van den Ackerveken G."/>
            <person name="Bottin A."/>
            <person name="Bulone V."/>
            <person name="Diaz-Moreno S.M."/>
            <person name="Dumas B."/>
            <person name="Fan L."/>
            <person name="Gaulin E."/>
            <person name="Govers F."/>
            <person name="Grenville-Briggs L.J."/>
            <person name="Horner N.R."/>
            <person name="Levin J.Z."/>
            <person name="Mammella M."/>
            <person name="Meijer H.J."/>
            <person name="Morris P."/>
            <person name="Nusbaum C."/>
            <person name="Oome S."/>
            <person name="Phillips A.J."/>
            <person name="van Rooyen D."/>
            <person name="Rzeszutek E."/>
            <person name="Saraiva M."/>
            <person name="Secombes C.J."/>
            <person name="Seidl M.F."/>
            <person name="Snel B."/>
            <person name="Stassen J.H."/>
            <person name="Sykes S."/>
            <person name="Tripathy S."/>
            <person name="van den Berg H."/>
            <person name="Vega-Arreguin J.C."/>
            <person name="Wawra S."/>
            <person name="Young S.K."/>
            <person name="Zeng Q."/>
            <person name="Dieguez-Uribeondo J."/>
            <person name="Russ C."/>
            <person name="Tyler B.M."/>
            <person name="van West P."/>
        </authorList>
    </citation>
    <scope>NUCLEOTIDE SEQUENCE [LARGE SCALE GENOMIC DNA]</scope>
    <source>
        <strain evidence="1 2">CBS 223.65</strain>
    </source>
</reference>
<gene>
    <name evidence="1" type="ORF">SPRG_01379</name>
</gene>
<evidence type="ECO:0000313" key="2">
    <source>
        <dbReference type="Proteomes" id="UP000030745"/>
    </source>
</evidence>
<proteinExistence type="predicted"/>
<protein>
    <recommendedName>
        <fullName evidence="3">Lipid-binding serum glycoprotein N-terminal domain-containing protein</fullName>
    </recommendedName>
</protein>
<dbReference type="EMBL" id="KK583191">
    <property type="protein sequence ID" value="KDO34108.1"/>
    <property type="molecule type" value="Genomic_DNA"/>
</dbReference>
<dbReference type="OrthoDB" id="68825at2759"/>
<dbReference type="GeneID" id="24123973"/>
<accession>A0A067CUC6</accession>
<dbReference type="AlphaFoldDB" id="A0A067CUC6"/>
<dbReference type="Proteomes" id="UP000030745">
    <property type="component" value="Unassembled WGS sequence"/>
</dbReference>
<sequence length="222" mass="23629">MELATVVQSLKPILSSVAGTALPASLGACASGGPEPCMEIGDLFAVKANFYDVKARWVSGLNTVQIDTLQLLVGKNGSMHVDVRVSVDELPISLLIDGCIPKIGCKTFLDNASTCCGGRKTITLGLDATCSETYPYIQNLALSKATIDGSLNIVMSVLGKSFSILAGVNKALQDPKKTALLNAYIQKLYGHKIFCTKGAQTAYLTKQPPRKLLQILSPDEEH</sequence>
<dbReference type="OMA" id="DNASTCC"/>
<evidence type="ECO:0008006" key="3">
    <source>
        <dbReference type="Google" id="ProtNLM"/>
    </source>
</evidence>
<keyword evidence="2" id="KW-1185">Reference proteome</keyword>
<dbReference type="KEGG" id="spar:SPRG_01379"/>
<dbReference type="RefSeq" id="XP_012194987.1">
    <property type="nucleotide sequence ID" value="XM_012339597.1"/>
</dbReference>
<name>A0A067CUC6_SAPPC</name>